<name>A0ABW0NDX9_9BURK</name>
<dbReference type="Gene3D" id="2.60.40.420">
    <property type="entry name" value="Cupredoxins - blue copper proteins"/>
    <property type="match status" value="1"/>
</dbReference>
<gene>
    <name evidence="4" type="ORF">ACFPOE_14955</name>
</gene>
<evidence type="ECO:0000256" key="1">
    <source>
        <dbReference type="ARBA" id="ARBA00004418"/>
    </source>
</evidence>
<reference evidence="5" key="1">
    <citation type="journal article" date="2019" name="Int. J. Syst. Evol. Microbiol.">
        <title>The Global Catalogue of Microorganisms (GCM) 10K type strain sequencing project: providing services to taxonomists for standard genome sequencing and annotation.</title>
        <authorList>
            <consortium name="The Broad Institute Genomics Platform"/>
            <consortium name="The Broad Institute Genome Sequencing Center for Infectious Disease"/>
            <person name="Wu L."/>
            <person name="Ma J."/>
        </authorList>
    </citation>
    <scope>NUCLEOTIDE SEQUENCE [LARGE SCALE GENOMIC DNA]</scope>
    <source>
        <strain evidence="5">CCUG 57401</strain>
    </source>
</reference>
<evidence type="ECO:0000313" key="5">
    <source>
        <dbReference type="Proteomes" id="UP001596037"/>
    </source>
</evidence>
<feature type="chain" id="PRO_5045298956" evidence="2">
    <location>
        <begin position="29"/>
        <end position="116"/>
    </location>
</feature>
<evidence type="ECO:0000256" key="2">
    <source>
        <dbReference type="SAM" id="SignalP"/>
    </source>
</evidence>
<dbReference type="InterPro" id="IPR028096">
    <property type="entry name" value="EfeO_Cupredoxin"/>
</dbReference>
<comment type="subcellular location">
    <subcellularLocation>
        <location evidence="1">Periplasm</location>
    </subcellularLocation>
</comment>
<dbReference type="EMBL" id="JBHSMF010000009">
    <property type="protein sequence ID" value="MFC5498845.1"/>
    <property type="molecule type" value="Genomic_DNA"/>
</dbReference>
<dbReference type="Proteomes" id="UP001596037">
    <property type="component" value="Unassembled WGS sequence"/>
</dbReference>
<dbReference type="Pfam" id="PF13473">
    <property type="entry name" value="Cupredoxin_1"/>
    <property type="match status" value="1"/>
</dbReference>
<organism evidence="4 5">
    <name type="scientific">Caenimonas terrae</name>
    <dbReference type="NCBI Taxonomy" id="696074"/>
    <lineage>
        <taxon>Bacteria</taxon>
        <taxon>Pseudomonadati</taxon>
        <taxon>Pseudomonadota</taxon>
        <taxon>Betaproteobacteria</taxon>
        <taxon>Burkholderiales</taxon>
        <taxon>Comamonadaceae</taxon>
        <taxon>Caenimonas</taxon>
    </lineage>
</organism>
<dbReference type="InterPro" id="IPR008972">
    <property type="entry name" value="Cupredoxin"/>
</dbReference>
<keyword evidence="2" id="KW-0732">Signal</keyword>
<proteinExistence type="predicted"/>
<feature type="signal peptide" evidence="2">
    <location>
        <begin position="1"/>
        <end position="28"/>
    </location>
</feature>
<sequence>MTRFLPSSRLIKASAGAIVLGLAQLAVAADAEALLVIKDHRFEPAELKVPAGQRVKLTVHNQDPTPEEFESHKLNREKVIPGGAKAVIFIGPLKPGKYEFYGEYNEATAKGAVVAE</sequence>
<feature type="domain" description="EfeO-type cupredoxin-like" evidence="3">
    <location>
        <begin position="19"/>
        <end position="115"/>
    </location>
</feature>
<accession>A0ABW0NDX9</accession>
<evidence type="ECO:0000313" key="4">
    <source>
        <dbReference type="EMBL" id="MFC5498845.1"/>
    </source>
</evidence>
<evidence type="ECO:0000259" key="3">
    <source>
        <dbReference type="Pfam" id="PF13473"/>
    </source>
</evidence>
<protein>
    <submittedName>
        <fullName evidence="4">Cupredoxin domain-containing protein</fullName>
    </submittedName>
</protein>
<comment type="caution">
    <text evidence="4">The sequence shown here is derived from an EMBL/GenBank/DDBJ whole genome shotgun (WGS) entry which is preliminary data.</text>
</comment>
<dbReference type="RefSeq" id="WP_376850923.1">
    <property type="nucleotide sequence ID" value="NZ_JBHSMF010000009.1"/>
</dbReference>
<keyword evidence="5" id="KW-1185">Reference proteome</keyword>
<dbReference type="SUPFAM" id="SSF49503">
    <property type="entry name" value="Cupredoxins"/>
    <property type="match status" value="1"/>
</dbReference>